<evidence type="ECO:0000256" key="1">
    <source>
        <dbReference type="ARBA" id="ARBA00004141"/>
    </source>
</evidence>
<keyword evidence="3 9" id="KW-0812">Transmembrane</keyword>
<evidence type="ECO:0000256" key="3">
    <source>
        <dbReference type="ARBA" id="ARBA00022692"/>
    </source>
</evidence>
<accession>A0A8B8DX49</accession>
<name>A0A8B8DX49_CRAVI</name>
<feature type="domain" description="TRPM SLOG" evidence="11">
    <location>
        <begin position="122"/>
        <end position="167"/>
    </location>
</feature>
<evidence type="ECO:0000259" key="11">
    <source>
        <dbReference type="Pfam" id="PF18139"/>
    </source>
</evidence>
<evidence type="ECO:0000256" key="9">
    <source>
        <dbReference type="SAM" id="Phobius"/>
    </source>
</evidence>
<feature type="transmembrane region" description="Helical" evidence="9">
    <location>
        <begin position="712"/>
        <end position="733"/>
    </location>
</feature>
<evidence type="ECO:0000256" key="4">
    <source>
        <dbReference type="ARBA" id="ARBA00022989"/>
    </source>
</evidence>
<feature type="transmembrane region" description="Helical" evidence="9">
    <location>
        <begin position="631"/>
        <end position="648"/>
    </location>
</feature>
<dbReference type="PANTHER" id="PTHR13800">
    <property type="entry name" value="TRANSIENT RECEPTOR POTENTIAL CATION CHANNEL, SUBFAMILY M, MEMBER 6"/>
    <property type="match status" value="1"/>
</dbReference>
<gene>
    <name evidence="14" type="primary">LOC111130091</name>
</gene>
<comment type="subcellular location">
    <subcellularLocation>
        <location evidence="1">Membrane</location>
        <topology evidence="1">Multi-pass membrane protein</topology>
    </subcellularLocation>
</comment>
<keyword evidence="13" id="KW-1185">Reference proteome</keyword>
<dbReference type="InterPro" id="IPR050927">
    <property type="entry name" value="TRPM"/>
</dbReference>
<dbReference type="GeneID" id="111130091"/>
<feature type="transmembrane region" description="Helical" evidence="9">
    <location>
        <begin position="869"/>
        <end position="891"/>
    </location>
</feature>
<keyword evidence="7" id="KW-0407">Ion channel</keyword>
<dbReference type="InterPro" id="IPR041491">
    <property type="entry name" value="TRPM_SLOG"/>
</dbReference>
<protein>
    <submittedName>
        <fullName evidence="14">Transient receptor potential cation channel subfamily M member 2-like</fullName>
    </submittedName>
</protein>
<dbReference type="Proteomes" id="UP000694844">
    <property type="component" value="Chromosome 4"/>
</dbReference>
<evidence type="ECO:0000313" key="14">
    <source>
        <dbReference type="RefSeq" id="XP_022332495.1"/>
    </source>
</evidence>
<evidence type="ECO:0000256" key="8">
    <source>
        <dbReference type="SAM" id="MobiDB-lite"/>
    </source>
</evidence>
<feature type="region of interest" description="Disordered" evidence="8">
    <location>
        <begin position="243"/>
        <end position="282"/>
    </location>
</feature>
<dbReference type="Pfam" id="PF18139">
    <property type="entry name" value="LSDAT_euk"/>
    <property type="match status" value="1"/>
</dbReference>
<evidence type="ECO:0000313" key="13">
    <source>
        <dbReference type="Proteomes" id="UP000694844"/>
    </source>
</evidence>
<dbReference type="OrthoDB" id="9994106at2759"/>
<dbReference type="AlphaFoldDB" id="A0A8B8DX49"/>
<evidence type="ECO:0000256" key="5">
    <source>
        <dbReference type="ARBA" id="ARBA00023065"/>
    </source>
</evidence>
<dbReference type="KEGG" id="cvn:111130091"/>
<evidence type="ECO:0000259" key="12">
    <source>
        <dbReference type="Pfam" id="PF25508"/>
    </source>
</evidence>
<sequence>MNGDIPNNCSNAEKKPKPKLVLSVIGDSKSFVPRAWPKSVFKRALIEAGKSSGGDTLILYRNKDVGVSTVVLEAYEDYRTMQPPNEELSMEIKNNDMDPLSLEKSYMTQKAQVNVYNEDLPFEMPIPVVIILLEGDVDSIEQVMEATRKGIPVIIIKGSGKAADIILNNLDSDPDEQNQNLRREAALLFGLKFQQDSFMKMKENIKLISEKSWLVTKFDSENDDPQLFPKLVGEAVVRGWALENIGDKGEPENRDDKRAPENNDDKNIDNMQSRGTLNNPSEIPNEFEYNIDDQPIASWKVFNSENDDVEKISSILKSTSSTIHSDSNFTSPSCLPLDFFYVYQVLQENELMEKCGHSLLLEAMKSNRCDYVKVLMDRGVNIKLKDLPELYQSTLLCPYHKKKKKIDIDSVVEKCDHLGMMWMMKRINKSKTKKCFTKTKGNKVSKAAKAICRELLDYQGNKEEKTKKDENDDASLDDLLLWALYANRPRIAEMVWLRDEHQLTTGLLCYEILRKLSEMADDVKEQNLSSELLQHAQLFYKKTQNLLDAMYEKEPAKTIKLIDDVVIMWGIKINPLTFAYESFMYEFIAKPACQKYLNGIWYNRQAPDFVPWFKSLCTDPIDVLRSPLMKYICNYLLFMSMLICYSGFVTTSVKTKYYERHIARVLEYYVYFWGFGDLLEEFFSCFGFFHGGVEGKSIRSNWALIKRHLNNFWNLVDMLSYALLVTALFVRHFHPSEEFTIARRMFSLSLLIMYLRFLEAFLMSRRLGPTLIMIKEMLKDLLGFISLMIVVILGVGFYYHANLWPDHAEFWKGNWAQWRIWKVIYYPYWQIYGESFNEYLAGEDTKDCTFNMTEWSSDPSIERCPEEDWTVLAVSAFYMLFSNLLLVNLVIAMFSSTYERVTANAENLWRFERYSVIVNYKCRVPSPVNLLWNFRRFYVACKKSKCRKKNKTDSEKDSNRKNEEFRRKFQRIIAYEVSDKFNNIS</sequence>
<keyword evidence="4 9" id="KW-1133">Transmembrane helix</keyword>
<reference evidence="14" key="1">
    <citation type="submission" date="2025-08" db="UniProtKB">
        <authorList>
            <consortium name="RefSeq"/>
        </authorList>
    </citation>
    <scope>IDENTIFICATION</scope>
    <source>
        <tissue evidence="14">Whole sample</tissue>
    </source>
</reference>
<feature type="transmembrane region" description="Helical" evidence="9">
    <location>
        <begin position="745"/>
        <end position="762"/>
    </location>
</feature>
<keyword evidence="6 9" id="KW-0472">Membrane</keyword>
<keyword evidence="5" id="KW-0406">Ion transport</keyword>
<feature type="domain" description="TRPM-like" evidence="12">
    <location>
        <begin position="357"/>
        <end position="589"/>
    </location>
</feature>
<dbReference type="GO" id="GO:0099604">
    <property type="term" value="F:ligand-gated calcium channel activity"/>
    <property type="evidence" value="ECO:0007669"/>
    <property type="project" value="TreeGrafter"/>
</dbReference>
<organism evidence="13 14">
    <name type="scientific">Crassostrea virginica</name>
    <name type="common">Eastern oyster</name>
    <dbReference type="NCBI Taxonomy" id="6565"/>
    <lineage>
        <taxon>Eukaryota</taxon>
        <taxon>Metazoa</taxon>
        <taxon>Spiralia</taxon>
        <taxon>Lophotrochozoa</taxon>
        <taxon>Mollusca</taxon>
        <taxon>Bivalvia</taxon>
        <taxon>Autobranchia</taxon>
        <taxon>Pteriomorphia</taxon>
        <taxon>Ostreida</taxon>
        <taxon>Ostreoidea</taxon>
        <taxon>Ostreidae</taxon>
        <taxon>Crassostrea</taxon>
    </lineage>
</organism>
<evidence type="ECO:0000256" key="7">
    <source>
        <dbReference type="ARBA" id="ARBA00023303"/>
    </source>
</evidence>
<dbReference type="RefSeq" id="XP_022332495.1">
    <property type="nucleotide sequence ID" value="XM_022476787.1"/>
</dbReference>
<feature type="transmembrane region" description="Helical" evidence="9">
    <location>
        <begin position="782"/>
        <end position="801"/>
    </location>
</feature>
<evidence type="ECO:0000256" key="2">
    <source>
        <dbReference type="ARBA" id="ARBA00022448"/>
    </source>
</evidence>
<keyword evidence="2" id="KW-0813">Transport</keyword>
<dbReference type="Pfam" id="PF25508">
    <property type="entry name" value="TRPM2"/>
    <property type="match status" value="1"/>
</dbReference>
<evidence type="ECO:0000259" key="10">
    <source>
        <dbReference type="Pfam" id="PF00520"/>
    </source>
</evidence>
<evidence type="ECO:0000256" key="6">
    <source>
        <dbReference type="ARBA" id="ARBA00023136"/>
    </source>
</evidence>
<feature type="compositionally biased region" description="Basic and acidic residues" evidence="8">
    <location>
        <begin position="245"/>
        <end position="268"/>
    </location>
</feature>
<feature type="domain" description="Ion transport" evidence="10">
    <location>
        <begin position="637"/>
        <end position="905"/>
    </location>
</feature>
<dbReference type="PANTHER" id="PTHR13800:SF12">
    <property type="entry name" value="TRANSIENT RECEPTOR POTENTIAL CATION CHANNEL SUBFAMILY M MEMBER-LIKE 2"/>
    <property type="match status" value="1"/>
</dbReference>
<dbReference type="Pfam" id="PF00520">
    <property type="entry name" value="Ion_trans"/>
    <property type="match status" value="1"/>
</dbReference>
<dbReference type="GO" id="GO:0005886">
    <property type="term" value="C:plasma membrane"/>
    <property type="evidence" value="ECO:0007669"/>
    <property type="project" value="TreeGrafter"/>
</dbReference>
<dbReference type="InterPro" id="IPR057366">
    <property type="entry name" value="TRPM-like"/>
</dbReference>
<dbReference type="InterPro" id="IPR005821">
    <property type="entry name" value="Ion_trans_dom"/>
</dbReference>
<feature type="compositionally biased region" description="Polar residues" evidence="8">
    <location>
        <begin position="269"/>
        <end position="282"/>
    </location>
</feature>
<proteinExistence type="predicted"/>